<evidence type="ECO:0000256" key="5">
    <source>
        <dbReference type="ARBA" id="ARBA00022989"/>
    </source>
</evidence>
<feature type="transmembrane region" description="Helical" evidence="7">
    <location>
        <begin position="404"/>
        <end position="422"/>
    </location>
</feature>
<dbReference type="Pfam" id="PF00324">
    <property type="entry name" value="AA_permease"/>
    <property type="match status" value="1"/>
</dbReference>
<proteinExistence type="predicted"/>
<comment type="caution">
    <text evidence="9">The sequence shown here is derived from an EMBL/GenBank/DDBJ whole genome shotgun (WGS) entry which is preliminary data.</text>
</comment>
<dbReference type="Gene3D" id="1.20.1740.10">
    <property type="entry name" value="Amino acid/polyamine transporter I"/>
    <property type="match status" value="1"/>
</dbReference>
<feature type="transmembrane region" description="Helical" evidence="7">
    <location>
        <begin position="128"/>
        <end position="148"/>
    </location>
</feature>
<dbReference type="RefSeq" id="WP_406794635.1">
    <property type="nucleotide sequence ID" value="NZ_JBJHZX010000066.1"/>
</dbReference>
<evidence type="ECO:0000313" key="9">
    <source>
        <dbReference type="EMBL" id="MFL0198525.1"/>
    </source>
</evidence>
<keyword evidence="4" id="KW-0029">Amino-acid transport</keyword>
<evidence type="ECO:0000313" key="10">
    <source>
        <dbReference type="Proteomes" id="UP001623660"/>
    </source>
</evidence>
<dbReference type="PANTHER" id="PTHR43495">
    <property type="entry name" value="GABA PERMEASE"/>
    <property type="match status" value="1"/>
</dbReference>
<gene>
    <name evidence="9" type="ORF">ACJDU8_23645</name>
</gene>
<dbReference type="PIRSF" id="PIRSF006060">
    <property type="entry name" value="AA_transporter"/>
    <property type="match status" value="1"/>
</dbReference>
<keyword evidence="5 7" id="KW-1133">Transmembrane helix</keyword>
<evidence type="ECO:0000256" key="7">
    <source>
        <dbReference type="SAM" id="Phobius"/>
    </source>
</evidence>
<feature type="transmembrane region" description="Helical" evidence="7">
    <location>
        <begin position="160"/>
        <end position="183"/>
    </location>
</feature>
<keyword evidence="2" id="KW-0813">Transport</keyword>
<keyword evidence="6 7" id="KW-0472">Membrane</keyword>
<dbReference type="PANTHER" id="PTHR43495:SF5">
    <property type="entry name" value="GAMMA-AMINOBUTYRIC ACID PERMEASE"/>
    <property type="match status" value="1"/>
</dbReference>
<feature type="transmembrane region" description="Helical" evidence="7">
    <location>
        <begin position="336"/>
        <end position="356"/>
    </location>
</feature>
<feature type="transmembrane region" description="Helical" evidence="7">
    <location>
        <begin position="362"/>
        <end position="384"/>
    </location>
</feature>
<keyword evidence="10" id="KW-1185">Reference proteome</keyword>
<comment type="subcellular location">
    <subcellularLocation>
        <location evidence="1">Membrane</location>
        <topology evidence="1">Multi-pass membrane protein</topology>
    </subcellularLocation>
</comment>
<dbReference type="InterPro" id="IPR004841">
    <property type="entry name" value="AA-permease/SLC12A_dom"/>
</dbReference>
<evidence type="ECO:0000256" key="2">
    <source>
        <dbReference type="ARBA" id="ARBA00022448"/>
    </source>
</evidence>
<evidence type="ECO:0000256" key="4">
    <source>
        <dbReference type="ARBA" id="ARBA00022970"/>
    </source>
</evidence>
<feature type="transmembrane region" description="Helical" evidence="7">
    <location>
        <begin position="89"/>
        <end position="108"/>
    </location>
</feature>
<feature type="transmembrane region" description="Helical" evidence="7">
    <location>
        <begin position="21"/>
        <end position="44"/>
    </location>
</feature>
<sequence length="454" mass="49578">MKKKDYININNGAPRNGLNAYSLAGIGIGGMIGAGFFLGSSLAVTQAGPSIIIAFLLGGIIMSQVLGAMTSISINRPVQGSFRVYTEQFLGKFIGFVLGWVVFTSGILTLSSEAIASGVFLKYWMPNISSTIFALSTLIITVGINGLGTKYFGYIESVMAIVKIAILIIFIVLGGIFIIKNGITITPSPFASYNSFFPNNISGFLQSMLIVIFTYAGISAVAMAAAEVNRPCVEIPKATVIMTLGVIILYVISMFIIVSTVKWNLMNTNISPFVQSFNKMGYKWASTLTNAVILIATLSVMSGTYYSCVQILVSLSSASESPKIFKNTTQRGFYRNAWIATGLLPLLVVLISFVLGTKLFNYLISSSSYFSFFNWIINLITYIIWLKKRSEKEIYNSPLIKGRLGTIITIIVILVLLVISLRVSDFRIGFYVSLAVLASICISYKLLKRYVKAN</sequence>
<feature type="transmembrane region" description="Helical" evidence="7">
    <location>
        <begin position="203"/>
        <end position="226"/>
    </location>
</feature>
<evidence type="ECO:0000256" key="3">
    <source>
        <dbReference type="ARBA" id="ARBA00022692"/>
    </source>
</evidence>
<evidence type="ECO:0000256" key="6">
    <source>
        <dbReference type="ARBA" id="ARBA00023136"/>
    </source>
</evidence>
<accession>A0ABW8SWH8</accession>
<organism evidence="9 10">
    <name type="scientific">Candidatus Clostridium eludens</name>
    <dbReference type="NCBI Taxonomy" id="3381663"/>
    <lineage>
        <taxon>Bacteria</taxon>
        <taxon>Bacillati</taxon>
        <taxon>Bacillota</taxon>
        <taxon>Clostridia</taxon>
        <taxon>Eubacteriales</taxon>
        <taxon>Clostridiaceae</taxon>
        <taxon>Clostridium</taxon>
    </lineage>
</organism>
<evidence type="ECO:0000256" key="1">
    <source>
        <dbReference type="ARBA" id="ARBA00004141"/>
    </source>
</evidence>
<feature type="transmembrane region" description="Helical" evidence="7">
    <location>
        <begin position="238"/>
        <end position="258"/>
    </location>
</feature>
<keyword evidence="3 7" id="KW-0812">Transmembrane</keyword>
<reference evidence="9 10" key="1">
    <citation type="submission" date="2024-11" db="EMBL/GenBank/DDBJ databases">
        <authorList>
            <person name="Heng Y.C."/>
            <person name="Lim A.C.H."/>
            <person name="Lee J.K.Y."/>
            <person name="Kittelmann S."/>
        </authorList>
    </citation>
    <scope>NUCLEOTIDE SEQUENCE [LARGE SCALE GENOMIC DNA]</scope>
    <source>
        <strain evidence="9 10">WILCCON 0269</strain>
    </source>
</reference>
<dbReference type="EMBL" id="JBJHZX010000066">
    <property type="protein sequence ID" value="MFL0198525.1"/>
    <property type="molecule type" value="Genomic_DNA"/>
</dbReference>
<feature type="domain" description="Amino acid permease/ SLC12A" evidence="8">
    <location>
        <begin position="26"/>
        <end position="447"/>
    </location>
</feature>
<feature type="transmembrane region" description="Helical" evidence="7">
    <location>
        <begin position="291"/>
        <end position="315"/>
    </location>
</feature>
<protein>
    <submittedName>
        <fullName evidence="9">Amino acid permease</fullName>
    </submittedName>
</protein>
<name>A0ABW8SWH8_9CLOT</name>
<feature type="transmembrane region" description="Helical" evidence="7">
    <location>
        <begin position="428"/>
        <end position="447"/>
    </location>
</feature>
<dbReference type="Proteomes" id="UP001623660">
    <property type="component" value="Unassembled WGS sequence"/>
</dbReference>
<feature type="transmembrane region" description="Helical" evidence="7">
    <location>
        <begin position="50"/>
        <end position="69"/>
    </location>
</feature>
<evidence type="ECO:0000259" key="8">
    <source>
        <dbReference type="Pfam" id="PF00324"/>
    </source>
</evidence>